<dbReference type="SUPFAM" id="SSF51011">
    <property type="entry name" value="Glycosyl hydrolase domain"/>
    <property type="match status" value="1"/>
</dbReference>
<dbReference type="PIRSF" id="PIRSF036918">
    <property type="entry name" value="Maltodextrin_glucosidase"/>
    <property type="match status" value="1"/>
</dbReference>
<dbReference type="CDD" id="cd11338">
    <property type="entry name" value="AmyAc_CMD"/>
    <property type="match status" value="1"/>
</dbReference>
<organism evidence="6 7">
    <name type="scientific">Vibrio xiamenensis</name>
    <dbReference type="NCBI Taxonomy" id="861298"/>
    <lineage>
        <taxon>Bacteria</taxon>
        <taxon>Pseudomonadati</taxon>
        <taxon>Pseudomonadota</taxon>
        <taxon>Gammaproteobacteria</taxon>
        <taxon>Vibrionales</taxon>
        <taxon>Vibrionaceae</taxon>
        <taxon>Vibrio</taxon>
    </lineage>
</organism>
<dbReference type="RefSeq" id="WP_176765517.1">
    <property type="nucleotide sequence ID" value="NZ_FNDD01000003.1"/>
</dbReference>
<evidence type="ECO:0000256" key="4">
    <source>
        <dbReference type="PIRSR" id="PIRSR036918-51"/>
    </source>
</evidence>
<evidence type="ECO:0000259" key="5">
    <source>
        <dbReference type="SMART" id="SM00642"/>
    </source>
</evidence>
<reference evidence="6 7" key="1">
    <citation type="submission" date="2016-10" db="EMBL/GenBank/DDBJ databases">
        <authorList>
            <person name="de Groot N.N."/>
        </authorList>
    </citation>
    <scope>NUCLEOTIDE SEQUENCE [LARGE SCALE GENOMIC DNA]</scope>
    <source>
        <strain evidence="6 7">CGMCC 1.10228</strain>
    </source>
</reference>
<protein>
    <submittedName>
        <fullName evidence="6">Alpha-glucosidase</fullName>
    </submittedName>
</protein>
<sequence>MSLPFVYHGQSDFWVKRSEHSLTLTLVTAREDHYDRVLIRHEPDNEEYLVAMSAIDNDEHCQYWQATIALNTDSPLTHYTFKLMRGLKQFWLSGQGVDRRIPARAFHFKYNAESQPPSWVKNQVFYQIFPDRFANGKAEISVKDGEYSLLGGKASVAKTWGAPVGNHLSSGACEFYGGDLYGVEQKLDYLQDLGVTALYLNPIFSAPSNHKYDTTDYFEVDSHLGGNQQFATLCADLHQRDMRVMLDAVFNHTSTDHPWFNRDGKQPSIGAYQAVDSPYRDYYFFDGDSDRYIGWKGIDSLPVLNFHNQDVRDIIYASDDAVIKHWLRAPYHIDGWRFDVIHMLGEGQGAKNNAHYVKAFRQSAKQVNPDCYILGEHFFEATQWLQGEQEDGSMNYFGFAHPLRALLANLDVSSDPIEIDMHEFCFWLDQARATIPWANQLAQLNQLDSHDTPRFFEMVKHDVTRFHIASALLFAYVGTPCLYYGTEVALAGGADPDNRRCMPWHEVEGNPHFTLFQRLIRLRKSHPALQQGDFQWLAQGEQGMAFARVCRSSEDRVIFAMNLASKPVTYNVPIWQIGTSARQFSRFAQPGVDHVIDGELELTLAPHSFEIWHAVD</sequence>
<dbReference type="SUPFAM" id="SSF51445">
    <property type="entry name" value="(Trans)glycosidases"/>
    <property type="match status" value="1"/>
</dbReference>
<dbReference type="SUPFAM" id="SSF81296">
    <property type="entry name" value="E set domains"/>
    <property type="match status" value="1"/>
</dbReference>
<proteinExistence type="predicted"/>
<dbReference type="GO" id="GO:0005737">
    <property type="term" value="C:cytoplasm"/>
    <property type="evidence" value="ECO:0007669"/>
    <property type="project" value="InterPro"/>
</dbReference>
<evidence type="ECO:0000313" key="7">
    <source>
        <dbReference type="Proteomes" id="UP000198854"/>
    </source>
</evidence>
<gene>
    <name evidence="6" type="ORF">SAMN04488136_103200</name>
</gene>
<feature type="domain" description="Glycosyl hydrolase family 13 catalytic" evidence="5">
    <location>
        <begin position="127"/>
        <end position="523"/>
    </location>
</feature>
<evidence type="ECO:0000256" key="2">
    <source>
        <dbReference type="ARBA" id="ARBA00023295"/>
    </source>
</evidence>
<feature type="site" description="Transition state stabilizer" evidence="4">
    <location>
        <position position="451"/>
    </location>
</feature>
<dbReference type="InterPro" id="IPR017069">
    <property type="entry name" value="MalZ"/>
</dbReference>
<dbReference type="InterPro" id="IPR006047">
    <property type="entry name" value="GH13_cat_dom"/>
</dbReference>
<dbReference type="GO" id="GO:0004558">
    <property type="term" value="F:alpha-1,4-glucosidase activity"/>
    <property type="evidence" value="ECO:0007669"/>
    <property type="project" value="InterPro"/>
</dbReference>
<dbReference type="EMBL" id="FNDD01000003">
    <property type="protein sequence ID" value="SDG84155.1"/>
    <property type="molecule type" value="Genomic_DNA"/>
</dbReference>
<dbReference type="InterPro" id="IPR013783">
    <property type="entry name" value="Ig-like_fold"/>
</dbReference>
<dbReference type="Gene3D" id="3.20.20.80">
    <property type="entry name" value="Glycosidases"/>
    <property type="match status" value="1"/>
</dbReference>
<accession>A0A1G7XIT1</accession>
<dbReference type="InterPro" id="IPR014756">
    <property type="entry name" value="Ig_E-set"/>
</dbReference>
<dbReference type="Gene3D" id="2.60.40.10">
    <property type="entry name" value="Immunoglobulins"/>
    <property type="match status" value="1"/>
</dbReference>
<evidence type="ECO:0000256" key="3">
    <source>
        <dbReference type="PIRSR" id="PIRSR036918-50"/>
    </source>
</evidence>
<dbReference type="PANTHER" id="PTHR10357:SF210">
    <property type="entry name" value="MALTODEXTRIN GLUCOSIDASE"/>
    <property type="match status" value="1"/>
</dbReference>
<dbReference type="STRING" id="861298.SAMN04488136_103200"/>
<keyword evidence="1" id="KW-0378">Hydrolase</keyword>
<dbReference type="Gene3D" id="2.60.40.1180">
    <property type="entry name" value="Golgi alpha-mannosidase II"/>
    <property type="match status" value="1"/>
</dbReference>
<dbReference type="Proteomes" id="UP000198854">
    <property type="component" value="Unassembled WGS sequence"/>
</dbReference>
<keyword evidence="2" id="KW-0326">Glycosidase</keyword>
<dbReference type="GO" id="GO:0005975">
    <property type="term" value="P:carbohydrate metabolic process"/>
    <property type="evidence" value="ECO:0007669"/>
    <property type="project" value="InterPro"/>
</dbReference>
<dbReference type="PANTHER" id="PTHR10357">
    <property type="entry name" value="ALPHA-AMYLASE FAMILY MEMBER"/>
    <property type="match status" value="1"/>
</dbReference>
<feature type="active site" description="Nucleophile" evidence="3">
    <location>
        <position position="339"/>
    </location>
</feature>
<dbReference type="NCBIfam" id="NF008051">
    <property type="entry name" value="PRK10785.1"/>
    <property type="match status" value="1"/>
</dbReference>
<evidence type="ECO:0000313" key="6">
    <source>
        <dbReference type="EMBL" id="SDG84155.1"/>
    </source>
</evidence>
<keyword evidence="7" id="KW-1185">Reference proteome</keyword>
<dbReference type="SMART" id="SM00642">
    <property type="entry name" value="Aamy"/>
    <property type="match status" value="1"/>
</dbReference>
<dbReference type="InterPro" id="IPR017853">
    <property type="entry name" value="GH"/>
</dbReference>
<dbReference type="Pfam" id="PF00128">
    <property type="entry name" value="Alpha-amylase"/>
    <property type="match status" value="1"/>
</dbReference>
<dbReference type="CDD" id="cd02857">
    <property type="entry name" value="E_set_CDase_PDE_N"/>
    <property type="match status" value="1"/>
</dbReference>
<feature type="active site" description="Proton donor" evidence="3">
    <location>
        <position position="376"/>
    </location>
</feature>
<dbReference type="Pfam" id="PF02903">
    <property type="entry name" value="Alpha-amylase_N"/>
    <property type="match status" value="1"/>
</dbReference>
<dbReference type="InterPro" id="IPR013780">
    <property type="entry name" value="Glyco_hydro_b"/>
</dbReference>
<dbReference type="InterPro" id="IPR004185">
    <property type="entry name" value="Glyco_hydro_13_lg-like_dom"/>
</dbReference>
<name>A0A1G7XIT1_9VIBR</name>
<evidence type="ECO:0000256" key="1">
    <source>
        <dbReference type="ARBA" id="ARBA00022801"/>
    </source>
</evidence>
<dbReference type="AlphaFoldDB" id="A0A1G7XIT1"/>